<dbReference type="InterPro" id="IPR041040">
    <property type="entry name" value="3HCDH_RFF"/>
</dbReference>
<dbReference type="FunFam" id="3.40.50.720:FF:000009">
    <property type="entry name" value="Fatty oxidation complex, alpha subunit"/>
    <property type="match status" value="1"/>
</dbReference>
<accession>A0A071M5L8</accession>
<evidence type="ECO:0000313" key="5">
    <source>
        <dbReference type="EMBL" id="KEA56234.1"/>
    </source>
</evidence>
<dbReference type="GO" id="GO:0006631">
    <property type="term" value="P:fatty acid metabolic process"/>
    <property type="evidence" value="ECO:0007669"/>
    <property type="project" value="InterPro"/>
</dbReference>
<sequence length="516" mass="55399">MNQAYSWSEVALVGVIGAGTMGVGIAQIAAAAGHAVLLFDAKEGAAVQALQKLEQQFATRVEAGKLATEEARALLSRIRPVDALSAVSGAAIVIEAIVERLEVKRALLARLEEIVSDEAILASNTSSISITALGRDLRNPRRLVGMHFFNPVPVMKLVEVISGTSTDRAVANAVAQLATQWGKTAIFARSTPGFVVNRVARPFYAEALMLLQEQAATPEQIDEALRAVGFRMGPCELMDLIGHDVNYSVTESMFAANYYDRRYTPSIVQKDLVDGGLLGQKTGRGFYVYPRSAYSTDEHVVARPTYEPGCAAAFGSGYSICRLVSEMEKAGWRVKHSFKQHTVFPDGDVIVIGDTFICMTDGRTALELAEASGKRHVAVLDVVVGGKPGPICASYASSCGDSRRAVVRNLLGTLGREVVEVGDTPGLVVGRTVAMLVNEAADTVAHGVCDEAGVDTAMRLGTNYPAGPFEWLAQLGVGPVCALLRRLDAHYRGERYRTSHLLRQKVQEKAMEAFNG</sequence>
<dbReference type="InterPro" id="IPR006108">
    <property type="entry name" value="3HC_DH_C"/>
</dbReference>
<feature type="domain" description="3-hydroxyacyl-CoA dehydrogenase C-terminal" evidence="2">
    <location>
        <begin position="193"/>
        <end position="289"/>
    </location>
</feature>
<dbReference type="SUPFAM" id="SSF51735">
    <property type="entry name" value="NAD(P)-binding Rossmann-fold domains"/>
    <property type="match status" value="1"/>
</dbReference>
<dbReference type="NCBIfam" id="NF006124">
    <property type="entry name" value="PRK08268.1"/>
    <property type="match status" value="1"/>
</dbReference>
<evidence type="ECO:0000259" key="4">
    <source>
        <dbReference type="Pfam" id="PF18321"/>
    </source>
</evidence>
<gene>
    <name evidence="5" type="ORF">DT99_28370</name>
</gene>
<organism evidence="5">
    <name type="scientific">Burkholderia cenocepacia</name>
    <dbReference type="NCBI Taxonomy" id="95486"/>
    <lineage>
        <taxon>Bacteria</taxon>
        <taxon>Pseudomonadati</taxon>
        <taxon>Pseudomonadota</taxon>
        <taxon>Betaproteobacteria</taxon>
        <taxon>Burkholderiales</taxon>
        <taxon>Burkholderiaceae</taxon>
        <taxon>Burkholderia</taxon>
        <taxon>Burkholderia cepacia complex</taxon>
    </lineage>
</organism>
<dbReference type="Pfam" id="PF00725">
    <property type="entry name" value="3HCDH"/>
    <property type="match status" value="2"/>
</dbReference>
<proteinExistence type="predicted"/>
<keyword evidence="1" id="KW-0560">Oxidoreductase</keyword>
<dbReference type="InterPro" id="IPR036291">
    <property type="entry name" value="NAD(P)-bd_dom_sf"/>
</dbReference>
<feature type="domain" description="3-hydroxyacyl-CoA dehydrogenase NAD binding" evidence="3">
    <location>
        <begin position="13"/>
        <end position="188"/>
    </location>
</feature>
<dbReference type="OrthoDB" id="5287258at2"/>
<comment type="caution">
    <text evidence="5">The sequence shown here is derived from an EMBL/GenBank/DDBJ whole genome shotgun (WGS) entry which is preliminary data.</text>
</comment>
<evidence type="ECO:0000256" key="1">
    <source>
        <dbReference type="ARBA" id="ARBA00023002"/>
    </source>
</evidence>
<dbReference type="GO" id="GO:0070403">
    <property type="term" value="F:NAD+ binding"/>
    <property type="evidence" value="ECO:0007669"/>
    <property type="project" value="InterPro"/>
</dbReference>
<dbReference type="Pfam" id="PF02737">
    <property type="entry name" value="3HCDH_N"/>
    <property type="match status" value="1"/>
</dbReference>
<dbReference type="PANTHER" id="PTHR48075">
    <property type="entry name" value="3-HYDROXYACYL-COA DEHYDROGENASE FAMILY PROTEIN"/>
    <property type="match status" value="1"/>
</dbReference>
<dbReference type="PANTHER" id="PTHR48075:SF5">
    <property type="entry name" value="3-HYDROXYBUTYRYL-COA DEHYDROGENASE"/>
    <property type="match status" value="1"/>
</dbReference>
<evidence type="ECO:0000259" key="2">
    <source>
        <dbReference type="Pfam" id="PF00725"/>
    </source>
</evidence>
<dbReference type="Pfam" id="PF18321">
    <property type="entry name" value="3HCDH_RFF"/>
    <property type="match status" value="1"/>
</dbReference>
<dbReference type="AlphaFoldDB" id="A0A071M5L8"/>
<dbReference type="Gene3D" id="1.10.1040.10">
    <property type="entry name" value="N-(1-d-carboxylethyl)-l-norvaline Dehydrogenase, domain 2"/>
    <property type="match status" value="1"/>
</dbReference>
<protein>
    <submittedName>
        <fullName evidence="5">3-hydroxyacyl-CoA dehydrogenase</fullName>
    </submittedName>
</protein>
<dbReference type="Gene3D" id="3.40.50.720">
    <property type="entry name" value="NAD(P)-binding Rossmann-like Domain"/>
    <property type="match status" value="1"/>
</dbReference>
<reference evidence="5" key="1">
    <citation type="submission" date="2014-04" db="EMBL/GenBank/DDBJ databases">
        <title>In planta biocontrol of soil-borne Fusarium wilt of banana through a plant endophytic bacterium, Burkholderia cenocepacia 869T2.</title>
        <authorList>
            <person name="Ho Y.-N."/>
            <person name="Chiang H.-M."/>
            <person name="Chao C.-P."/>
            <person name="Su C.-C."/>
            <person name="Hsu H.-F."/>
            <person name="Guo C.-T."/>
            <person name="Hsieh J.-L."/>
            <person name="Huang C.-C."/>
        </authorList>
    </citation>
    <scope>NUCLEOTIDE SEQUENCE [LARGE SCALE GENOMIC DNA]</scope>
    <source>
        <strain evidence="5">869T2</strain>
    </source>
</reference>
<dbReference type="InterPro" id="IPR013328">
    <property type="entry name" value="6PGD_dom2"/>
</dbReference>
<dbReference type="SUPFAM" id="SSF48179">
    <property type="entry name" value="6-phosphogluconate dehydrogenase C-terminal domain-like"/>
    <property type="match status" value="2"/>
</dbReference>
<dbReference type="InterPro" id="IPR008927">
    <property type="entry name" value="6-PGluconate_DH-like_C_sf"/>
</dbReference>
<dbReference type="Gene3D" id="1.10.1040.50">
    <property type="match status" value="1"/>
</dbReference>
<dbReference type="InterPro" id="IPR006176">
    <property type="entry name" value="3-OHacyl-CoA_DH_NAD-bd"/>
</dbReference>
<dbReference type="GO" id="GO:0016616">
    <property type="term" value="F:oxidoreductase activity, acting on the CH-OH group of donors, NAD or NADP as acceptor"/>
    <property type="evidence" value="ECO:0007669"/>
    <property type="project" value="InterPro"/>
</dbReference>
<feature type="domain" description="3-hydroxyacyl-CoA dehydrogenase C-terminal" evidence="2">
    <location>
        <begin position="426"/>
        <end position="512"/>
    </location>
</feature>
<evidence type="ECO:0000259" key="3">
    <source>
        <dbReference type="Pfam" id="PF02737"/>
    </source>
</evidence>
<name>A0A071M5L8_9BURK</name>
<dbReference type="EMBL" id="JJOA01000032">
    <property type="protein sequence ID" value="KEA56234.1"/>
    <property type="molecule type" value="Genomic_DNA"/>
</dbReference>
<feature type="domain" description="3-hydroxybutyryl-CoA dehydrogenase reduced Rossmann-fold" evidence="4">
    <location>
        <begin position="357"/>
        <end position="425"/>
    </location>
</feature>